<reference evidence="1" key="1">
    <citation type="submission" date="2014-09" db="EMBL/GenBank/DDBJ databases">
        <authorList>
            <person name="Magalhaes I.L.F."/>
            <person name="Oliveira U."/>
            <person name="Santos F.R."/>
            <person name="Vidigal T.H.D.A."/>
            <person name="Brescovit A.D."/>
            <person name="Santos A.J."/>
        </authorList>
    </citation>
    <scope>NUCLEOTIDE SEQUENCE</scope>
    <source>
        <tissue evidence="1">Shoot tissue taken approximately 20 cm above the soil surface</tissue>
    </source>
</reference>
<dbReference type="EMBL" id="GBRH01272975">
    <property type="protein sequence ID" value="JAD24920.1"/>
    <property type="molecule type" value="Transcribed_RNA"/>
</dbReference>
<proteinExistence type="predicted"/>
<organism evidence="1">
    <name type="scientific">Arundo donax</name>
    <name type="common">Giant reed</name>
    <name type="synonym">Donax arundinaceus</name>
    <dbReference type="NCBI Taxonomy" id="35708"/>
    <lineage>
        <taxon>Eukaryota</taxon>
        <taxon>Viridiplantae</taxon>
        <taxon>Streptophyta</taxon>
        <taxon>Embryophyta</taxon>
        <taxon>Tracheophyta</taxon>
        <taxon>Spermatophyta</taxon>
        <taxon>Magnoliopsida</taxon>
        <taxon>Liliopsida</taxon>
        <taxon>Poales</taxon>
        <taxon>Poaceae</taxon>
        <taxon>PACMAD clade</taxon>
        <taxon>Arundinoideae</taxon>
        <taxon>Arundineae</taxon>
        <taxon>Arundo</taxon>
    </lineage>
</organism>
<dbReference type="AlphaFoldDB" id="A0A0A8YHH6"/>
<name>A0A0A8YHH6_ARUDO</name>
<sequence length="24" mass="2730">MHIKKILVNCPSLKLLSMNLSLFS</sequence>
<protein>
    <submittedName>
        <fullName evidence="1">Uncharacterized protein</fullName>
    </submittedName>
</protein>
<accession>A0A0A8YHH6</accession>
<evidence type="ECO:0000313" key="1">
    <source>
        <dbReference type="EMBL" id="JAD24920.1"/>
    </source>
</evidence>
<reference evidence="1" key="2">
    <citation type="journal article" date="2015" name="Data Brief">
        <title>Shoot transcriptome of the giant reed, Arundo donax.</title>
        <authorList>
            <person name="Barrero R.A."/>
            <person name="Guerrero F.D."/>
            <person name="Moolhuijzen P."/>
            <person name="Goolsby J.A."/>
            <person name="Tidwell J."/>
            <person name="Bellgard S.E."/>
            <person name="Bellgard M.I."/>
        </authorList>
    </citation>
    <scope>NUCLEOTIDE SEQUENCE</scope>
    <source>
        <tissue evidence="1">Shoot tissue taken approximately 20 cm above the soil surface</tissue>
    </source>
</reference>